<dbReference type="GO" id="GO:0050982">
    <property type="term" value="P:detection of mechanical stimulus"/>
    <property type="evidence" value="ECO:0007669"/>
    <property type="project" value="TreeGrafter"/>
</dbReference>
<feature type="domain" description="Polycystin cation channel PKD1/PKD2" evidence="16">
    <location>
        <begin position="273"/>
        <end position="497"/>
    </location>
</feature>
<feature type="transmembrane region" description="Helical" evidence="15">
    <location>
        <begin position="242"/>
        <end position="265"/>
    </location>
</feature>
<evidence type="ECO:0000256" key="4">
    <source>
        <dbReference type="ARBA" id="ARBA00022475"/>
    </source>
</evidence>
<dbReference type="InterPro" id="IPR003915">
    <property type="entry name" value="PKD_2"/>
</dbReference>
<evidence type="ECO:0000259" key="17">
    <source>
        <dbReference type="Pfam" id="PF20519"/>
    </source>
</evidence>
<dbReference type="Gene3D" id="1.10.287.70">
    <property type="match status" value="1"/>
</dbReference>
<keyword evidence="19" id="KW-1185">Reference proteome</keyword>
<keyword evidence="5 15" id="KW-0812">Transmembrane</keyword>
<dbReference type="Ensembl" id="ENSSMRT00000026176.1">
    <property type="protein sequence ID" value="ENSSMRP00000022376.1"/>
    <property type="gene ID" value="ENSSMRG00000017384.1"/>
</dbReference>
<evidence type="ECO:0000256" key="10">
    <source>
        <dbReference type="ARBA" id="ARBA00023157"/>
    </source>
</evidence>
<dbReference type="InterPro" id="IPR051223">
    <property type="entry name" value="Polycystin"/>
</dbReference>
<keyword evidence="12" id="KW-0966">Cell projection</keyword>
<name>A0A8D0DVW1_SALMN</name>
<evidence type="ECO:0000256" key="6">
    <source>
        <dbReference type="ARBA" id="ARBA00022989"/>
    </source>
</evidence>
<reference evidence="18" key="2">
    <citation type="submission" date="2025-09" db="UniProtKB">
        <authorList>
            <consortium name="Ensembl"/>
        </authorList>
    </citation>
    <scope>IDENTIFICATION</scope>
</reference>
<evidence type="ECO:0000259" key="16">
    <source>
        <dbReference type="Pfam" id="PF08016"/>
    </source>
</evidence>
<keyword evidence="4" id="KW-1003">Cell membrane</keyword>
<evidence type="ECO:0000313" key="18">
    <source>
        <dbReference type="Ensembl" id="ENSSMRP00000022376.1"/>
    </source>
</evidence>
<dbReference type="GO" id="GO:0060170">
    <property type="term" value="C:ciliary membrane"/>
    <property type="evidence" value="ECO:0007669"/>
    <property type="project" value="UniProtKB-SubCell"/>
</dbReference>
<proteinExistence type="inferred from homology"/>
<evidence type="ECO:0000256" key="1">
    <source>
        <dbReference type="ARBA" id="ARBA00004272"/>
    </source>
</evidence>
<evidence type="ECO:0000256" key="2">
    <source>
        <dbReference type="ARBA" id="ARBA00007200"/>
    </source>
</evidence>
<feature type="transmembrane region" description="Helical" evidence="15">
    <location>
        <begin position="407"/>
        <end position="429"/>
    </location>
</feature>
<evidence type="ECO:0000256" key="13">
    <source>
        <dbReference type="ARBA" id="ARBA00023303"/>
    </source>
</evidence>
<keyword evidence="3" id="KW-0813">Transport</keyword>
<evidence type="ECO:0000256" key="14">
    <source>
        <dbReference type="PIRSR" id="PIRSR603915-2"/>
    </source>
</evidence>
<evidence type="ECO:0000313" key="19">
    <source>
        <dbReference type="Proteomes" id="UP000694421"/>
    </source>
</evidence>
<sequence length="599" mass="70153">SQFLKNLSFAGSVKPRLTHSRELEMKTTLQELLIYIIFLTDLCILTFGMVSTDMYYLNKVMANLFLETPLSDKSDTDFKTMTSIADFWEFVEGPLLDGLFWSSWYNDNSTFTYQNSSHIYYENLLLGVPQFRQLKIRNNTCSIYPSFRAFLKVCYGKYRYEHEDRESFGFKNASEWHYGTSKTLTPSHWGLIGLYSTGGFMFTLPKSKTESAQKLAFLKENSWVTRGTRVVFIDFSMYNANVNLFCIVKLVMEFPATGGVIPSWQFHSVKLLRYVTYYDYFLASCEVIFCLFILTFILQEIMKMKKLKKEYFKDAWNWLDMLLLLLSVFAIAFNVYRTLEVSRLMENLLSNSNAYPDFYFLAFWQTRYNNMISVNVFFAWIKIFKYISFNKTMTQLSSTLSRCAKDIIGFAIMFFIIFFAYAQLGYLVFGSQVDEFSTFQNCIFTQFRIVLGDFNFASIEHANRILGPIYFITFVFFVFFVLLNMFLAIINDTYSEVKADFSVIPSGEFEISDFIRQVKQTRQEVSHWENLHRYSVYTTLCFHCIFSMKVECSVHTDTTFLPCYTAISAIMTLGWQSGLKSLESCSNRCLLHVKCWPCR</sequence>
<dbReference type="OMA" id="MVDFWKF"/>
<keyword evidence="7" id="KW-0175">Coiled coil</keyword>
<feature type="domain" description="Polycystin" evidence="17">
    <location>
        <begin position="77"/>
        <end position="272"/>
    </location>
</feature>
<evidence type="ECO:0000256" key="15">
    <source>
        <dbReference type="SAM" id="Phobius"/>
    </source>
</evidence>
<dbReference type="InterPro" id="IPR027359">
    <property type="entry name" value="Volt_channel_dom_sf"/>
</dbReference>
<dbReference type="Gene3D" id="1.20.120.350">
    <property type="entry name" value="Voltage-gated potassium channels. Chain C"/>
    <property type="match status" value="1"/>
</dbReference>
<comment type="subcellular location">
    <subcellularLocation>
        <location evidence="1">Cell projection</location>
        <location evidence="1">Cilium membrane</location>
        <topology evidence="1">Multi-pass membrane protein</topology>
    </subcellularLocation>
</comment>
<dbReference type="Pfam" id="PF08016">
    <property type="entry name" value="PKD_channel"/>
    <property type="match status" value="1"/>
</dbReference>
<reference evidence="18" key="1">
    <citation type="submission" date="2025-08" db="UniProtKB">
        <authorList>
            <consortium name="Ensembl"/>
        </authorList>
    </citation>
    <scope>IDENTIFICATION</scope>
</reference>
<comment type="similarity">
    <text evidence="2">Belongs to the polycystin family.</text>
</comment>
<evidence type="ECO:0000256" key="3">
    <source>
        <dbReference type="ARBA" id="ARBA00022448"/>
    </source>
</evidence>
<dbReference type="GeneTree" id="ENSGT00940000161122"/>
<evidence type="ECO:0000256" key="7">
    <source>
        <dbReference type="ARBA" id="ARBA00023054"/>
    </source>
</evidence>
<feature type="transmembrane region" description="Helical" evidence="15">
    <location>
        <begin position="32"/>
        <end position="51"/>
    </location>
</feature>
<feature type="transmembrane region" description="Helical" evidence="15">
    <location>
        <begin position="277"/>
        <end position="298"/>
    </location>
</feature>
<accession>A0A8D0DVW1</accession>
<dbReference type="InterPro" id="IPR046791">
    <property type="entry name" value="Polycystin_dom"/>
</dbReference>
<dbReference type="Proteomes" id="UP000694421">
    <property type="component" value="Unplaced"/>
</dbReference>
<evidence type="ECO:0000256" key="5">
    <source>
        <dbReference type="ARBA" id="ARBA00022692"/>
    </source>
</evidence>
<keyword evidence="10" id="KW-1015">Disulfide bond</keyword>
<feature type="transmembrane region" description="Helical" evidence="15">
    <location>
        <begin position="368"/>
        <end position="387"/>
    </location>
</feature>
<feature type="transmembrane region" description="Helical" evidence="15">
    <location>
        <begin position="318"/>
        <end position="336"/>
    </location>
</feature>
<keyword evidence="11" id="KW-0325">Glycoprotein</keyword>
<dbReference type="PANTHER" id="PTHR10877:SF47">
    <property type="entry name" value="POLYCYSTIN-2-LIKE PROTEIN 2"/>
    <property type="match status" value="1"/>
</dbReference>
<keyword evidence="6 15" id="KW-1133">Transmembrane helix</keyword>
<evidence type="ECO:0000256" key="8">
    <source>
        <dbReference type="ARBA" id="ARBA00023065"/>
    </source>
</evidence>
<dbReference type="PRINTS" id="PR01433">
    <property type="entry name" value="POLYCYSTIN2"/>
</dbReference>
<dbReference type="AlphaFoldDB" id="A0A8D0DVW1"/>
<keyword evidence="9 15" id="KW-0472">Membrane</keyword>
<evidence type="ECO:0000256" key="9">
    <source>
        <dbReference type="ARBA" id="ARBA00023136"/>
    </source>
</evidence>
<evidence type="ECO:0000256" key="11">
    <source>
        <dbReference type="ARBA" id="ARBA00023180"/>
    </source>
</evidence>
<dbReference type="InterPro" id="IPR013122">
    <property type="entry name" value="PKD1_2_channel"/>
</dbReference>
<dbReference type="GO" id="GO:0005262">
    <property type="term" value="F:calcium channel activity"/>
    <property type="evidence" value="ECO:0007669"/>
    <property type="project" value="TreeGrafter"/>
</dbReference>
<keyword evidence="8" id="KW-0406">Ion transport</keyword>
<feature type="transmembrane region" description="Helical" evidence="15">
    <location>
        <begin position="469"/>
        <end position="490"/>
    </location>
</feature>
<dbReference type="Pfam" id="PF20519">
    <property type="entry name" value="Polycystin_dom"/>
    <property type="match status" value="1"/>
</dbReference>
<dbReference type="GO" id="GO:0005509">
    <property type="term" value="F:calcium ion binding"/>
    <property type="evidence" value="ECO:0007669"/>
    <property type="project" value="InterPro"/>
</dbReference>
<dbReference type="FunFam" id="1.10.287.70:FF:000055">
    <property type="entry name" value="Polycystic kidney disease 2-like 1"/>
    <property type="match status" value="1"/>
</dbReference>
<feature type="disulfide bond" evidence="14">
    <location>
        <begin position="141"/>
        <end position="154"/>
    </location>
</feature>
<keyword evidence="13" id="KW-0407">Ion channel</keyword>
<organism evidence="18 19">
    <name type="scientific">Salvator merianae</name>
    <name type="common">Argentine black and white tegu</name>
    <name type="synonym">Tupinambis merianae</name>
    <dbReference type="NCBI Taxonomy" id="96440"/>
    <lineage>
        <taxon>Eukaryota</taxon>
        <taxon>Metazoa</taxon>
        <taxon>Chordata</taxon>
        <taxon>Craniata</taxon>
        <taxon>Vertebrata</taxon>
        <taxon>Euteleostomi</taxon>
        <taxon>Lepidosauria</taxon>
        <taxon>Squamata</taxon>
        <taxon>Bifurcata</taxon>
        <taxon>Unidentata</taxon>
        <taxon>Episquamata</taxon>
        <taxon>Laterata</taxon>
        <taxon>Teiioidea</taxon>
        <taxon>Teiidae</taxon>
        <taxon>Salvator</taxon>
    </lineage>
</organism>
<evidence type="ECO:0000256" key="12">
    <source>
        <dbReference type="ARBA" id="ARBA00023273"/>
    </source>
</evidence>
<protein>
    <submittedName>
        <fullName evidence="18">Polycystin 2 like 2, transient receptor potential cation channel</fullName>
    </submittedName>
</protein>
<dbReference type="PANTHER" id="PTHR10877">
    <property type="entry name" value="POLYCYSTIN FAMILY MEMBER"/>
    <property type="match status" value="1"/>
</dbReference>